<evidence type="ECO:0000313" key="1">
    <source>
        <dbReference type="EMBL" id="JAD17490.1"/>
    </source>
</evidence>
<sequence length="21" mass="2564">MLCLQNVKQNLNSNERYLVFH</sequence>
<proteinExistence type="predicted"/>
<organism evidence="1">
    <name type="scientific">Arundo donax</name>
    <name type="common">Giant reed</name>
    <name type="synonym">Donax arundinaceus</name>
    <dbReference type="NCBI Taxonomy" id="35708"/>
    <lineage>
        <taxon>Eukaryota</taxon>
        <taxon>Viridiplantae</taxon>
        <taxon>Streptophyta</taxon>
        <taxon>Embryophyta</taxon>
        <taxon>Tracheophyta</taxon>
        <taxon>Spermatophyta</taxon>
        <taxon>Magnoliopsida</taxon>
        <taxon>Liliopsida</taxon>
        <taxon>Poales</taxon>
        <taxon>Poaceae</taxon>
        <taxon>PACMAD clade</taxon>
        <taxon>Arundinoideae</taxon>
        <taxon>Arundineae</taxon>
        <taxon>Arundo</taxon>
    </lineage>
</organism>
<protein>
    <submittedName>
        <fullName evidence="1">Uncharacterized protein</fullName>
    </submittedName>
</protein>
<dbReference type="EMBL" id="GBRH01280405">
    <property type="protein sequence ID" value="JAD17490.1"/>
    <property type="molecule type" value="Transcribed_RNA"/>
</dbReference>
<reference evidence="1" key="2">
    <citation type="journal article" date="2015" name="Data Brief">
        <title>Shoot transcriptome of the giant reed, Arundo donax.</title>
        <authorList>
            <person name="Barrero R.A."/>
            <person name="Guerrero F.D."/>
            <person name="Moolhuijzen P."/>
            <person name="Goolsby J.A."/>
            <person name="Tidwell J."/>
            <person name="Bellgard S.E."/>
            <person name="Bellgard M.I."/>
        </authorList>
    </citation>
    <scope>NUCLEOTIDE SEQUENCE</scope>
    <source>
        <tissue evidence="1">Shoot tissue taken approximately 20 cm above the soil surface</tissue>
    </source>
</reference>
<accession>A0A0A8XXU7</accession>
<dbReference type="AlphaFoldDB" id="A0A0A8XXU7"/>
<name>A0A0A8XXU7_ARUDO</name>
<reference evidence="1" key="1">
    <citation type="submission" date="2014-09" db="EMBL/GenBank/DDBJ databases">
        <authorList>
            <person name="Magalhaes I.L.F."/>
            <person name="Oliveira U."/>
            <person name="Santos F.R."/>
            <person name="Vidigal T.H.D.A."/>
            <person name="Brescovit A.D."/>
            <person name="Santos A.J."/>
        </authorList>
    </citation>
    <scope>NUCLEOTIDE SEQUENCE</scope>
    <source>
        <tissue evidence="1">Shoot tissue taken approximately 20 cm above the soil surface</tissue>
    </source>
</reference>